<dbReference type="EMBL" id="OCYT01000019">
    <property type="protein sequence ID" value="SON76255.1"/>
    <property type="molecule type" value="Genomic_DNA"/>
</dbReference>
<evidence type="ECO:0000313" key="5">
    <source>
        <dbReference type="Proteomes" id="UP000234181"/>
    </source>
</evidence>
<accession>A0AB38DW12</accession>
<sequence>MEVHPTPDLPSGRRTTWHVEERPSRPLNCMSTRASTGGSNGWQAPSLEFDKCGQRLEVAVGGPLAAKRADIGIAAAAKGLGVAYHVEWDGVGA</sequence>
<gene>
    <name evidence="2" type="ORF">XAP6984_1150011</name>
    <name evidence="3" type="ORF">XAP7430_1120011</name>
</gene>
<feature type="compositionally biased region" description="Polar residues" evidence="1">
    <location>
        <begin position="29"/>
        <end position="42"/>
    </location>
</feature>
<evidence type="ECO:0000256" key="1">
    <source>
        <dbReference type="SAM" id="MobiDB-lite"/>
    </source>
</evidence>
<dbReference type="Proteomes" id="UP000234181">
    <property type="component" value="Unassembled WGS sequence"/>
</dbReference>
<comment type="caution">
    <text evidence="3">The sequence shown here is derived from an EMBL/GenBank/DDBJ whole genome shotgun (WGS) entry which is preliminary data.</text>
</comment>
<dbReference type="AlphaFoldDB" id="A0AB38DW12"/>
<name>A0AB38DW12_XANCH</name>
<evidence type="ECO:0000313" key="2">
    <source>
        <dbReference type="EMBL" id="SON76255.1"/>
    </source>
</evidence>
<feature type="region of interest" description="Disordered" evidence="1">
    <location>
        <begin position="1"/>
        <end position="42"/>
    </location>
</feature>
<organism evidence="3 4">
    <name type="scientific">Xanthomonas campestris pv. phaseoli</name>
    <dbReference type="NCBI Taxonomy" id="317013"/>
    <lineage>
        <taxon>Bacteria</taxon>
        <taxon>Pseudomonadati</taxon>
        <taxon>Pseudomonadota</taxon>
        <taxon>Gammaproteobacteria</taxon>
        <taxon>Lysobacterales</taxon>
        <taxon>Lysobacteraceae</taxon>
        <taxon>Xanthomonas</taxon>
    </lineage>
</organism>
<reference evidence="4 5" key="1">
    <citation type="submission" date="2017-10" db="EMBL/GenBank/DDBJ databases">
        <authorList>
            <person name="Regsiter A."/>
            <person name="William W."/>
        </authorList>
    </citation>
    <scope>NUCLEOTIDE SEQUENCE [LARGE SCALE GENOMIC DNA]</scope>
    <source>
        <strain evidence="2 5">CFBP6984</strain>
        <strain evidence="3 4">CFBP7430</strain>
    </source>
</reference>
<protein>
    <submittedName>
        <fullName evidence="3">Transcriptional regulator, LysR family</fullName>
    </submittedName>
</protein>
<keyword evidence="5" id="KW-1185">Reference proteome</keyword>
<dbReference type="Proteomes" id="UP000234166">
    <property type="component" value="Unassembled WGS sequence"/>
</dbReference>
<evidence type="ECO:0000313" key="4">
    <source>
        <dbReference type="Proteomes" id="UP000234166"/>
    </source>
</evidence>
<dbReference type="EMBL" id="OCYS01000016">
    <property type="protein sequence ID" value="SON79800.1"/>
    <property type="molecule type" value="Genomic_DNA"/>
</dbReference>
<proteinExistence type="predicted"/>
<evidence type="ECO:0000313" key="3">
    <source>
        <dbReference type="EMBL" id="SON79800.1"/>
    </source>
</evidence>